<accession>A0ABV2I7J7</accession>
<dbReference type="PROSITE" id="PS50995">
    <property type="entry name" value="HTH_MARR_2"/>
    <property type="match status" value="1"/>
</dbReference>
<dbReference type="InterPro" id="IPR036390">
    <property type="entry name" value="WH_DNA-bd_sf"/>
</dbReference>
<dbReference type="PRINTS" id="PR00598">
    <property type="entry name" value="HTHMARR"/>
</dbReference>
<comment type="caution">
    <text evidence="7">The sequence shown here is derived from an EMBL/GenBank/DDBJ whole genome shotgun (WGS) entry which is preliminary data.</text>
</comment>
<keyword evidence="5" id="KW-0804">Transcription</keyword>
<organism evidence="7 8">
    <name type="scientific">Martelella mangrovi</name>
    <dbReference type="NCBI Taxonomy" id="1397477"/>
    <lineage>
        <taxon>Bacteria</taxon>
        <taxon>Pseudomonadati</taxon>
        <taxon>Pseudomonadota</taxon>
        <taxon>Alphaproteobacteria</taxon>
        <taxon>Hyphomicrobiales</taxon>
        <taxon>Aurantimonadaceae</taxon>
        <taxon>Martelella</taxon>
    </lineage>
</organism>
<keyword evidence="8" id="KW-1185">Reference proteome</keyword>
<keyword evidence="4 7" id="KW-0238">DNA-binding</keyword>
<dbReference type="InterPro" id="IPR036388">
    <property type="entry name" value="WH-like_DNA-bd_sf"/>
</dbReference>
<keyword evidence="3" id="KW-0805">Transcription regulation</keyword>
<feature type="domain" description="HTH marR-type" evidence="6">
    <location>
        <begin position="14"/>
        <end position="144"/>
    </location>
</feature>
<gene>
    <name evidence="7" type="ORF">ABID12_000511</name>
</gene>
<evidence type="ECO:0000313" key="8">
    <source>
        <dbReference type="Proteomes" id="UP001549164"/>
    </source>
</evidence>
<keyword evidence="2" id="KW-0963">Cytoplasm</keyword>
<dbReference type="PANTHER" id="PTHR33164">
    <property type="entry name" value="TRANSCRIPTIONAL REGULATOR, MARR FAMILY"/>
    <property type="match status" value="1"/>
</dbReference>
<dbReference type="SUPFAM" id="SSF46785">
    <property type="entry name" value="Winged helix' DNA-binding domain"/>
    <property type="match status" value="1"/>
</dbReference>
<evidence type="ECO:0000256" key="3">
    <source>
        <dbReference type="ARBA" id="ARBA00023015"/>
    </source>
</evidence>
<evidence type="ECO:0000256" key="1">
    <source>
        <dbReference type="ARBA" id="ARBA00004496"/>
    </source>
</evidence>
<dbReference type="InterPro" id="IPR055166">
    <property type="entry name" value="Transc_reg_Sar_Rot_HTH"/>
</dbReference>
<dbReference type="InterPro" id="IPR039422">
    <property type="entry name" value="MarR/SlyA-like"/>
</dbReference>
<dbReference type="GO" id="GO:0003677">
    <property type="term" value="F:DNA binding"/>
    <property type="evidence" value="ECO:0007669"/>
    <property type="project" value="UniProtKB-KW"/>
</dbReference>
<sequence>MTDDDDLTFLPRIDNQLCFAVYATEHAFARAYKPLLSQLGLTYPQYLVMMALWEHRTLSVNAIGTRLGLDSGTLSPLLKRLETTGYIARRRAQDDERRVEITLTPRGREIKSDAETIARSIAAKTGCTAEEARDLHARLNTLRQNLLAAEGEQSG</sequence>
<dbReference type="RefSeq" id="WP_354432982.1">
    <property type="nucleotide sequence ID" value="NZ_JBEPLY010000002.1"/>
</dbReference>
<dbReference type="Gene3D" id="1.10.10.10">
    <property type="entry name" value="Winged helix-like DNA-binding domain superfamily/Winged helix DNA-binding domain"/>
    <property type="match status" value="1"/>
</dbReference>
<evidence type="ECO:0000256" key="4">
    <source>
        <dbReference type="ARBA" id="ARBA00023125"/>
    </source>
</evidence>
<evidence type="ECO:0000259" key="6">
    <source>
        <dbReference type="PROSITE" id="PS50995"/>
    </source>
</evidence>
<dbReference type="Pfam" id="PF22381">
    <property type="entry name" value="Staph_reg_Sar_Rot"/>
    <property type="match status" value="1"/>
</dbReference>
<dbReference type="Proteomes" id="UP001549164">
    <property type="component" value="Unassembled WGS sequence"/>
</dbReference>
<name>A0ABV2I7J7_9HYPH</name>
<comment type="subcellular location">
    <subcellularLocation>
        <location evidence="1">Cytoplasm</location>
    </subcellularLocation>
</comment>
<evidence type="ECO:0000256" key="5">
    <source>
        <dbReference type="ARBA" id="ARBA00023163"/>
    </source>
</evidence>
<dbReference type="InterPro" id="IPR000835">
    <property type="entry name" value="HTH_MarR-typ"/>
</dbReference>
<proteinExistence type="predicted"/>
<evidence type="ECO:0000313" key="7">
    <source>
        <dbReference type="EMBL" id="MET3598584.1"/>
    </source>
</evidence>
<dbReference type="EMBL" id="JBEPLY010000002">
    <property type="protein sequence ID" value="MET3598584.1"/>
    <property type="molecule type" value="Genomic_DNA"/>
</dbReference>
<dbReference type="SMART" id="SM00347">
    <property type="entry name" value="HTH_MARR"/>
    <property type="match status" value="1"/>
</dbReference>
<protein>
    <submittedName>
        <fullName evidence="7">DNA-binding MarR family transcriptional regulator</fullName>
    </submittedName>
</protein>
<evidence type="ECO:0000256" key="2">
    <source>
        <dbReference type="ARBA" id="ARBA00022490"/>
    </source>
</evidence>
<reference evidence="7 8" key="1">
    <citation type="submission" date="2024-06" db="EMBL/GenBank/DDBJ databases">
        <title>Genomic Encyclopedia of Type Strains, Phase IV (KMG-IV): sequencing the most valuable type-strain genomes for metagenomic binning, comparative biology and taxonomic classification.</title>
        <authorList>
            <person name="Goeker M."/>
        </authorList>
    </citation>
    <scope>NUCLEOTIDE SEQUENCE [LARGE SCALE GENOMIC DNA]</scope>
    <source>
        <strain evidence="7 8">DSM 28102</strain>
    </source>
</reference>
<dbReference type="PANTHER" id="PTHR33164:SF5">
    <property type="entry name" value="ORGANIC HYDROPEROXIDE RESISTANCE TRANSCRIPTIONAL REGULATOR"/>
    <property type="match status" value="1"/>
</dbReference>